<dbReference type="Gene3D" id="2.130.10.10">
    <property type="entry name" value="YVTN repeat-like/Quinoprotein amine dehydrogenase"/>
    <property type="match status" value="1"/>
</dbReference>
<evidence type="ECO:0000313" key="3">
    <source>
        <dbReference type="EMBL" id="WAP68940.1"/>
    </source>
</evidence>
<proteinExistence type="predicted"/>
<gene>
    <name evidence="3" type="ORF">OH818_27680</name>
</gene>
<dbReference type="EMBL" id="CP114029">
    <property type="protein sequence ID" value="WAP68940.1"/>
    <property type="molecule type" value="Genomic_DNA"/>
</dbReference>
<sequence>MDRKPTRLRFGTLLFALALLAGLAPAHADGAKEEVVVPSSSAYPEGLTATADGTLYISSMTNGGVARVEPGAAEAEAWIAPGAFETRSTFGVLADEQAGKLWVCSNDATPLGVTGPIRTEGAHVKRFDLKTGAGDFSVRLPSSPSLCNDLVIGPDGALYVTNTLQPEILRLEEGASEPRGLGSRRDARRRPRRAGVRN</sequence>
<evidence type="ECO:0000256" key="2">
    <source>
        <dbReference type="SAM" id="SignalP"/>
    </source>
</evidence>
<feature type="signal peptide" evidence="2">
    <location>
        <begin position="1"/>
        <end position="28"/>
    </location>
</feature>
<dbReference type="RefSeq" id="WP_268881376.1">
    <property type="nucleotide sequence ID" value="NZ_CP114029.1"/>
</dbReference>
<reference evidence="3" key="1">
    <citation type="submission" date="2022-12" db="EMBL/GenBank/DDBJ databases">
        <title>Jiella pelagia sp. nov., isolated from phosphonate enriched culture of Northwest Pacific surface seawater.</title>
        <authorList>
            <person name="Shin D.Y."/>
            <person name="Hwang C.Y."/>
        </authorList>
    </citation>
    <scope>NUCLEOTIDE SEQUENCE</scope>
    <source>
        <strain evidence="3">HL-NP1</strain>
    </source>
</reference>
<dbReference type="Proteomes" id="UP001164020">
    <property type="component" value="Chromosome"/>
</dbReference>
<organism evidence="3 4">
    <name type="scientific">Jiella pelagia</name>
    <dbReference type="NCBI Taxonomy" id="2986949"/>
    <lineage>
        <taxon>Bacteria</taxon>
        <taxon>Pseudomonadati</taxon>
        <taxon>Pseudomonadota</taxon>
        <taxon>Alphaproteobacteria</taxon>
        <taxon>Hyphomicrobiales</taxon>
        <taxon>Aurantimonadaceae</taxon>
        <taxon>Jiella</taxon>
    </lineage>
</organism>
<evidence type="ECO:0008006" key="5">
    <source>
        <dbReference type="Google" id="ProtNLM"/>
    </source>
</evidence>
<keyword evidence="4" id="KW-1185">Reference proteome</keyword>
<dbReference type="InterPro" id="IPR015943">
    <property type="entry name" value="WD40/YVTN_repeat-like_dom_sf"/>
</dbReference>
<keyword evidence="2" id="KW-0732">Signal</keyword>
<evidence type="ECO:0000313" key="4">
    <source>
        <dbReference type="Proteomes" id="UP001164020"/>
    </source>
</evidence>
<dbReference type="SUPFAM" id="SSF63829">
    <property type="entry name" value="Calcium-dependent phosphotriesterase"/>
    <property type="match status" value="1"/>
</dbReference>
<feature type="compositionally biased region" description="Basic residues" evidence="1">
    <location>
        <begin position="186"/>
        <end position="198"/>
    </location>
</feature>
<feature type="region of interest" description="Disordered" evidence="1">
    <location>
        <begin position="174"/>
        <end position="198"/>
    </location>
</feature>
<name>A0ABY7C0R6_9HYPH</name>
<accession>A0ABY7C0R6</accession>
<protein>
    <recommendedName>
        <fullName evidence="5">SMP-30/Gluconolaconase/LRE-like region-containing protein</fullName>
    </recommendedName>
</protein>
<evidence type="ECO:0000256" key="1">
    <source>
        <dbReference type="SAM" id="MobiDB-lite"/>
    </source>
</evidence>
<feature type="chain" id="PRO_5047234147" description="SMP-30/Gluconolaconase/LRE-like region-containing protein" evidence="2">
    <location>
        <begin position="29"/>
        <end position="198"/>
    </location>
</feature>